<sequence length="220" mass="24264">MQPDASAAGGDVGLRERKRRATRRSIQVAALRLIAESGLDQLTVDDISREAGVSPRTFFNYFPSKEESLTGDLPIQFGDEVAARFEDAGPGGDPLRDLVDIMAGQAADGTLDPELHQLRRSVIHEYPQIAAMRLDRIRSFELEIADSVTRRLRADARKRGLDADDPALPERGRLTGVVMLSLARAAWIAWLEHPDDVSLPDQLHRSYEQLRSVVGGTPSD</sequence>
<dbReference type="Pfam" id="PF00440">
    <property type="entry name" value="TetR_N"/>
    <property type="match status" value="1"/>
</dbReference>
<dbReference type="RefSeq" id="WP_259485212.1">
    <property type="nucleotide sequence ID" value="NZ_JANTEZ010000002.1"/>
</dbReference>
<dbReference type="Proteomes" id="UP001165580">
    <property type="component" value="Unassembled WGS sequence"/>
</dbReference>
<feature type="domain" description="HTH tetR-type" evidence="5">
    <location>
        <begin position="20"/>
        <end position="80"/>
    </location>
</feature>
<evidence type="ECO:0000256" key="3">
    <source>
        <dbReference type="ARBA" id="ARBA00023163"/>
    </source>
</evidence>
<evidence type="ECO:0000313" key="6">
    <source>
        <dbReference type="EMBL" id="MCS5713662.1"/>
    </source>
</evidence>
<gene>
    <name evidence="6" type="ORF">NVV95_03735</name>
</gene>
<comment type="caution">
    <text evidence="6">The sequence shown here is derived from an EMBL/GenBank/DDBJ whole genome shotgun (WGS) entry which is preliminary data.</text>
</comment>
<dbReference type="Gene3D" id="1.10.357.10">
    <property type="entry name" value="Tetracycline Repressor, domain 2"/>
    <property type="match status" value="1"/>
</dbReference>
<evidence type="ECO:0000313" key="7">
    <source>
        <dbReference type="Proteomes" id="UP001165580"/>
    </source>
</evidence>
<feature type="DNA-binding region" description="H-T-H motif" evidence="4">
    <location>
        <begin position="43"/>
        <end position="62"/>
    </location>
</feature>
<name>A0ABT2GBS3_9MICO</name>
<dbReference type="InterPro" id="IPR001647">
    <property type="entry name" value="HTH_TetR"/>
</dbReference>
<evidence type="ECO:0000259" key="5">
    <source>
        <dbReference type="PROSITE" id="PS50977"/>
    </source>
</evidence>
<keyword evidence="7" id="KW-1185">Reference proteome</keyword>
<dbReference type="Pfam" id="PF17754">
    <property type="entry name" value="TetR_C_14"/>
    <property type="match status" value="1"/>
</dbReference>
<evidence type="ECO:0000256" key="1">
    <source>
        <dbReference type="ARBA" id="ARBA00023015"/>
    </source>
</evidence>
<evidence type="ECO:0000256" key="4">
    <source>
        <dbReference type="PROSITE-ProRule" id="PRU00335"/>
    </source>
</evidence>
<dbReference type="PROSITE" id="PS50977">
    <property type="entry name" value="HTH_TETR_2"/>
    <property type="match status" value="1"/>
</dbReference>
<organism evidence="6 7">
    <name type="scientific">Herbiconiux gentiana</name>
    <dbReference type="NCBI Taxonomy" id="2970912"/>
    <lineage>
        <taxon>Bacteria</taxon>
        <taxon>Bacillati</taxon>
        <taxon>Actinomycetota</taxon>
        <taxon>Actinomycetes</taxon>
        <taxon>Micrococcales</taxon>
        <taxon>Microbacteriaceae</taxon>
        <taxon>Herbiconiux</taxon>
    </lineage>
</organism>
<protein>
    <submittedName>
        <fullName evidence="6">TetR/AcrR family transcriptional regulator</fullName>
    </submittedName>
</protein>
<dbReference type="PANTHER" id="PTHR30055:SF238">
    <property type="entry name" value="MYCOFACTOCIN BIOSYNTHESIS TRANSCRIPTIONAL REGULATOR MFTR-RELATED"/>
    <property type="match status" value="1"/>
</dbReference>
<dbReference type="InterPro" id="IPR009057">
    <property type="entry name" value="Homeodomain-like_sf"/>
</dbReference>
<accession>A0ABT2GBS3</accession>
<keyword evidence="3" id="KW-0804">Transcription</keyword>
<proteinExistence type="predicted"/>
<keyword evidence="1" id="KW-0805">Transcription regulation</keyword>
<reference evidence="6" key="1">
    <citation type="submission" date="2022-08" db="EMBL/GenBank/DDBJ databases">
        <authorList>
            <person name="Deng Y."/>
            <person name="Han X.-F."/>
            <person name="Zhang Y.-Q."/>
        </authorList>
    </citation>
    <scope>NUCLEOTIDE SEQUENCE</scope>
    <source>
        <strain evidence="6">CPCC 205716</strain>
    </source>
</reference>
<dbReference type="InterPro" id="IPR041347">
    <property type="entry name" value="MftR_C"/>
</dbReference>
<keyword evidence="2 4" id="KW-0238">DNA-binding</keyword>
<dbReference type="EMBL" id="JANTEZ010000002">
    <property type="protein sequence ID" value="MCS5713662.1"/>
    <property type="molecule type" value="Genomic_DNA"/>
</dbReference>
<evidence type="ECO:0000256" key="2">
    <source>
        <dbReference type="ARBA" id="ARBA00023125"/>
    </source>
</evidence>
<dbReference type="PANTHER" id="PTHR30055">
    <property type="entry name" value="HTH-TYPE TRANSCRIPTIONAL REGULATOR RUTR"/>
    <property type="match status" value="1"/>
</dbReference>
<dbReference type="SUPFAM" id="SSF46689">
    <property type="entry name" value="Homeodomain-like"/>
    <property type="match status" value="1"/>
</dbReference>
<dbReference type="PRINTS" id="PR00455">
    <property type="entry name" value="HTHTETR"/>
</dbReference>
<dbReference type="InterPro" id="IPR050109">
    <property type="entry name" value="HTH-type_TetR-like_transc_reg"/>
</dbReference>